<dbReference type="STRING" id="930090.W6ZBY2"/>
<dbReference type="InterPro" id="IPR027417">
    <property type="entry name" value="P-loop_NTPase"/>
</dbReference>
<proteinExistence type="predicted"/>
<dbReference type="HOGENOM" id="CLU_067202_1_1_1"/>
<dbReference type="KEGG" id="bor:COCMIDRAFT_35163"/>
<dbReference type="RefSeq" id="XP_007686163.1">
    <property type="nucleotide sequence ID" value="XM_007687973.1"/>
</dbReference>
<gene>
    <name evidence="1" type="ORF">COCMIDRAFT_35163</name>
</gene>
<dbReference type="AlphaFoldDB" id="W6ZBY2"/>
<dbReference type="GeneID" id="19122720"/>
<sequence length="240" mass="26238">MTNDTRVDKLPAAILDLAKRTEELLARQASNPSQRMLVALAGVPGAGKSTVSDALLIELAARDIKDVAIVPMDGFHYTRQVLSTFANADVAFKRRGAPFTFDAEGCVKLVKSLKTAPVTTDGEEELCITAPTFDHAAKDPVENGISISSRTRFIIIEGNYTLLKQKPWDEIAGICDERWFVDAPVEAVRDRLAQRHLAAGIESSKAAAIARAEENDIPNGELIRSLLIKPDVIIENRWGF</sequence>
<dbReference type="Gene3D" id="3.40.50.300">
    <property type="entry name" value="P-loop containing nucleotide triphosphate hydrolases"/>
    <property type="match status" value="2"/>
</dbReference>
<dbReference type="Proteomes" id="UP000054032">
    <property type="component" value="Unassembled WGS sequence"/>
</dbReference>
<reference evidence="1 2" key="1">
    <citation type="journal article" date="2013" name="PLoS Genet.">
        <title>Comparative genome structure, secondary metabolite, and effector coding capacity across Cochliobolus pathogens.</title>
        <authorList>
            <person name="Condon B.J."/>
            <person name="Leng Y."/>
            <person name="Wu D."/>
            <person name="Bushley K.E."/>
            <person name="Ohm R.A."/>
            <person name="Otillar R."/>
            <person name="Martin J."/>
            <person name="Schackwitz W."/>
            <person name="Grimwood J."/>
            <person name="MohdZainudin N."/>
            <person name="Xue C."/>
            <person name="Wang R."/>
            <person name="Manning V.A."/>
            <person name="Dhillon B."/>
            <person name="Tu Z.J."/>
            <person name="Steffenson B.J."/>
            <person name="Salamov A."/>
            <person name="Sun H."/>
            <person name="Lowry S."/>
            <person name="LaButti K."/>
            <person name="Han J."/>
            <person name="Copeland A."/>
            <person name="Lindquist E."/>
            <person name="Barry K."/>
            <person name="Schmutz J."/>
            <person name="Baker S.E."/>
            <person name="Ciuffetti L.M."/>
            <person name="Grigoriev I.V."/>
            <person name="Zhong S."/>
            <person name="Turgeon B.G."/>
        </authorList>
    </citation>
    <scope>NUCLEOTIDE SEQUENCE [LARGE SCALE GENOMIC DNA]</scope>
    <source>
        <strain evidence="1 2">ATCC 44560</strain>
    </source>
</reference>
<dbReference type="OrthoDB" id="6362633at2759"/>
<dbReference type="Pfam" id="PF03308">
    <property type="entry name" value="MeaB"/>
    <property type="match status" value="1"/>
</dbReference>
<dbReference type="SUPFAM" id="SSF52540">
    <property type="entry name" value="P-loop containing nucleoside triphosphate hydrolases"/>
    <property type="match status" value="1"/>
</dbReference>
<dbReference type="eggNOG" id="KOG2702">
    <property type="taxonomic scope" value="Eukaryota"/>
</dbReference>
<evidence type="ECO:0008006" key="3">
    <source>
        <dbReference type="Google" id="ProtNLM"/>
    </source>
</evidence>
<evidence type="ECO:0000313" key="2">
    <source>
        <dbReference type="Proteomes" id="UP000054032"/>
    </source>
</evidence>
<dbReference type="EMBL" id="KI963954">
    <property type="protein sequence ID" value="EUC47313.1"/>
    <property type="molecule type" value="Genomic_DNA"/>
</dbReference>
<keyword evidence="2" id="KW-1185">Reference proteome</keyword>
<evidence type="ECO:0000313" key="1">
    <source>
        <dbReference type="EMBL" id="EUC47313.1"/>
    </source>
</evidence>
<name>W6ZBY2_COCMI</name>
<protein>
    <recommendedName>
        <fullName evidence="3">Phosphoribulokinase/uridine kinase domain-containing protein</fullName>
    </recommendedName>
</protein>
<organism evidence="1 2">
    <name type="scientific">Bipolaris oryzae ATCC 44560</name>
    <dbReference type="NCBI Taxonomy" id="930090"/>
    <lineage>
        <taxon>Eukaryota</taxon>
        <taxon>Fungi</taxon>
        <taxon>Dikarya</taxon>
        <taxon>Ascomycota</taxon>
        <taxon>Pezizomycotina</taxon>
        <taxon>Dothideomycetes</taxon>
        <taxon>Pleosporomycetidae</taxon>
        <taxon>Pleosporales</taxon>
        <taxon>Pleosporineae</taxon>
        <taxon>Pleosporaceae</taxon>
        <taxon>Bipolaris</taxon>
    </lineage>
</organism>
<dbReference type="PANTHER" id="PTHR10285">
    <property type="entry name" value="URIDINE KINASE"/>
    <property type="match status" value="1"/>
</dbReference>
<accession>W6ZBY2</accession>